<evidence type="ECO:0000256" key="1">
    <source>
        <dbReference type="SAM" id="MobiDB-lite"/>
    </source>
</evidence>
<protein>
    <submittedName>
        <fullName evidence="2">BQ5605_C011g06536 protein</fullName>
    </submittedName>
</protein>
<reference evidence="2 3" key="1">
    <citation type="submission" date="2016-11" db="EMBL/GenBank/DDBJ databases">
        <authorList>
            <person name="Jaros S."/>
            <person name="Januszkiewicz K."/>
            <person name="Wedrychowicz H."/>
        </authorList>
    </citation>
    <scope>NUCLEOTIDE SEQUENCE [LARGE SCALE GENOMIC DNA]</scope>
</reference>
<feature type="compositionally biased region" description="Polar residues" evidence="1">
    <location>
        <begin position="27"/>
        <end position="37"/>
    </location>
</feature>
<name>A0A2X0LPE2_9BASI</name>
<dbReference type="EMBL" id="FQNC01000011">
    <property type="protein sequence ID" value="SGY12536.1"/>
    <property type="molecule type" value="Genomic_DNA"/>
</dbReference>
<feature type="region of interest" description="Disordered" evidence="1">
    <location>
        <begin position="569"/>
        <end position="594"/>
    </location>
</feature>
<dbReference type="AlphaFoldDB" id="A0A2X0LPE2"/>
<feature type="compositionally biased region" description="Acidic residues" evidence="1">
    <location>
        <begin position="245"/>
        <end position="259"/>
    </location>
</feature>
<feature type="region of interest" description="Disordered" evidence="1">
    <location>
        <begin position="1"/>
        <end position="41"/>
    </location>
</feature>
<feature type="region of interest" description="Disordered" evidence="1">
    <location>
        <begin position="195"/>
        <end position="259"/>
    </location>
</feature>
<dbReference type="Proteomes" id="UP000249464">
    <property type="component" value="Unassembled WGS sequence"/>
</dbReference>
<proteinExistence type="predicted"/>
<organism evidence="2 3">
    <name type="scientific">Microbotryum silenes-dioicae</name>
    <dbReference type="NCBI Taxonomy" id="796604"/>
    <lineage>
        <taxon>Eukaryota</taxon>
        <taxon>Fungi</taxon>
        <taxon>Dikarya</taxon>
        <taxon>Basidiomycota</taxon>
        <taxon>Pucciniomycotina</taxon>
        <taxon>Microbotryomycetes</taxon>
        <taxon>Microbotryales</taxon>
        <taxon>Microbotryaceae</taxon>
        <taxon>Microbotryum</taxon>
    </lineage>
</organism>
<keyword evidence="3" id="KW-1185">Reference proteome</keyword>
<accession>A0A2X0LPE2</accession>
<gene>
    <name evidence="2" type="primary">BQ5605_C011g06536</name>
    <name evidence="2" type="ORF">BQ5605_C011G06536</name>
</gene>
<sequence>MARPSSNYRSSVVPREPLLSHRRRQPHSNNNAVNNPFSHDPDDDILVCSRSTRCKPTITAISFDRTRNVTYSAKTTMVAPTQIRQGCNQTRSSNEVRTALHSPSRVLCPTQPLVTPLCQTIAPADEFDGHNVWDGSLFGKAAHPSSQPVARHSTKDNYGQAQCIGTTFDDEELYVGSQSEEDGAGVASAGLSRELEDHQGACADDTDEGVRTKRGRRQRVSASHGSLNENEDGEDPDLSSLVDDPLGDDNLDDDNDLGDGEVRLHKRAKKGNGKEAFFAPGKDDLPDVSMITPASTASELSAHADLLGTCGDGRQWFNMSELRTETRRYLIFKTNWDTRDYSCLISRLGDGQADARLAKVGGMRHGRTCGSSEYCRSRSLLEQVVSLIKAQHTKLLYDLEAVAPFVREWLEHEEAGQAYLAGPSTRLENGKQVPRYPEMLAFKNIVRWSTVEAVYKKCLRDSYINNDVAKDPTRPFRKGLCKATMALMAFEARRQRPGFEKRKNGTGYETLEQPELPKRCPGVASQFLGATADVFTAIASDPFIGRRFYKYTTCWKLDPTSKKMVSYNSEPGLLPTPENPRISDSDPNANKGFKQAAWAAEQVDAMQDLDFDHDD</sequence>
<evidence type="ECO:0000313" key="2">
    <source>
        <dbReference type="EMBL" id="SGY12536.1"/>
    </source>
</evidence>
<evidence type="ECO:0000313" key="3">
    <source>
        <dbReference type="Proteomes" id="UP000249464"/>
    </source>
</evidence>
<feature type="compositionally biased region" description="Polar residues" evidence="1">
    <location>
        <begin position="1"/>
        <end position="10"/>
    </location>
</feature>